<dbReference type="Pfam" id="PF00069">
    <property type="entry name" value="Pkinase"/>
    <property type="match status" value="1"/>
</dbReference>
<feature type="domain" description="Protein kinase" evidence="6">
    <location>
        <begin position="26"/>
        <end position="283"/>
    </location>
</feature>
<feature type="region of interest" description="Disordered" evidence="5">
    <location>
        <begin position="770"/>
        <end position="807"/>
    </location>
</feature>
<feature type="region of interest" description="Disordered" evidence="5">
    <location>
        <begin position="411"/>
        <end position="430"/>
    </location>
</feature>
<feature type="compositionally biased region" description="Low complexity" evidence="5">
    <location>
        <begin position="798"/>
        <end position="807"/>
    </location>
</feature>
<keyword evidence="1" id="KW-0808">Transferase</keyword>
<evidence type="ECO:0000256" key="3">
    <source>
        <dbReference type="ARBA" id="ARBA00022777"/>
    </source>
</evidence>
<dbReference type="PANTHER" id="PTHR43289:SF34">
    <property type="entry name" value="SERINE_THREONINE-PROTEIN KINASE YBDM-RELATED"/>
    <property type="match status" value="1"/>
</dbReference>
<keyword evidence="3 7" id="KW-0418">Kinase</keyword>
<evidence type="ECO:0000313" key="7">
    <source>
        <dbReference type="EMBL" id="USY21846.1"/>
    </source>
</evidence>
<feature type="region of interest" description="Disordered" evidence="5">
    <location>
        <begin position="437"/>
        <end position="470"/>
    </location>
</feature>
<feature type="region of interest" description="Disordered" evidence="5">
    <location>
        <begin position="327"/>
        <end position="401"/>
    </location>
</feature>
<dbReference type="SUPFAM" id="SSF56112">
    <property type="entry name" value="Protein kinase-like (PK-like)"/>
    <property type="match status" value="1"/>
</dbReference>
<keyword evidence="8" id="KW-1185">Reference proteome</keyword>
<gene>
    <name evidence="7" type="ORF">NE857_09665</name>
</gene>
<proteinExistence type="predicted"/>
<dbReference type="RefSeq" id="WP_254420685.1">
    <property type="nucleotide sequence ID" value="NZ_BAAAJB010000058.1"/>
</dbReference>
<evidence type="ECO:0000256" key="1">
    <source>
        <dbReference type="ARBA" id="ARBA00022679"/>
    </source>
</evidence>
<reference evidence="7" key="1">
    <citation type="submission" date="2022-06" db="EMBL/GenBank/DDBJ databases">
        <authorList>
            <person name="Ping M."/>
        </authorList>
    </citation>
    <scope>NUCLEOTIDE SEQUENCE</scope>
    <source>
        <strain evidence="7">JCM11759T</strain>
    </source>
</reference>
<dbReference type="PANTHER" id="PTHR43289">
    <property type="entry name" value="MITOGEN-ACTIVATED PROTEIN KINASE KINASE KINASE 20-RELATED"/>
    <property type="match status" value="1"/>
</dbReference>
<organism evidence="7 8">
    <name type="scientific">Nocardiopsis exhalans</name>
    <dbReference type="NCBI Taxonomy" id="163604"/>
    <lineage>
        <taxon>Bacteria</taxon>
        <taxon>Bacillati</taxon>
        <taxon>Actinomycetota</taxon>
        <taxon>Actinomycetes</taxon>
        <taxon>Streptosporangiales</taxon>
        <taxon>Nocardiopsidaceae</taxon>
        <taxon>Nocardiopsis</taxon>
    </lineage>
</organism>
<accession>A0ABY5DDK7</accession>
<feature type="compositionally biased region" description="Low complexity" evidence="5">
    <location>
        <begin position="334"/>
        <end position="366"/>
    </location>
</feature>
<dbReference type="Gene3D" id="1.10.510.10">
    <property type="entry name" value="Transferase(Phosphotransferase) domain 1"/>
    <property type="match status" value="1"/>
</dbReference>
<keyword evidence="4" id="KW-0067">ATP-binding</keyword>
<protein>
    <submittedName>
        <fullName evidence="7">Protein kinase</fullName>
    </submittedName>
</protein>
<evidence type="ECO:0000256" key="2">
    <source>
        <dbReference type="ARBA" id="ARBA00022741"/>
    </source>
</evidence>
<evidence type="ECO:0000313" key="8">
    <source>
        <dbReference type="Proteomes" id="UP001055940"/>
    </source>
</evidence>
<dbReference type="InterPro" id="IPR000719">
    <property type="entry name" value="Prot_kinase_dom"/>
</dbReference>
<dbReference type="GO" id="GO:0016301">
    <property type="term" value="F:kinase activity"/>
    <property type="evidence" value="ECO:0007669"/>
    <property type="project" value="UniProtKB-KW"/>
</dbReference>
<feature type="region of interest" description="Disordered" evidence="5">
    <location>
        <begin position="506"/>
        <end position="525"/>
    </location>
</feature>
<name>A0ABY5DDK7_9ACTN</name>
<dbReference type="InterPro" id="IPR011009">
    <property type="entry name" value="Kinase-like_dom_sf"/>
</dbReference>
<dbReference type="PROSITE" id="PS50011">
    <property type="entry name" value="PROTEIN_KINASE_DOM"/>
    <property type="match status" value="1"/>
</dbReference>
<evidence type="ECO:0000256" key="5">
    <source>
        <dbReference type="SAM" id="MobiDB-lite"/>
    </source>
</evidence>
<sequence length="807" mass="82400">MDFTLPALPPNVTPLTDGDPLQVGRYRLIGRLGADGMSTLFAAVSPEHEPIALKIAAAEWAPGSDASDESAPVRPADGVCAVGARDSGSHEGRPWSAIEYVPGFGLGQHVRAHGRLGGDALLVLAAGMAEALASVHAADTVHGDVRPGNVVASAEGPRVLDFGVTRRIDDAAPVQSSKSLGWLAPESYDGSAATQASDVHGWACLVVFAATGEPPFGTSPAGHTPGRIPGQILWEMARRAREARVDLRALPEELRPLLLRAFSPDPDQRPSAEDAYLECLLLLGIDEQSTAETWPDQLRALIGEHWPKPDLSWHDPIRWADAARALSEGGPQAGTGDTADGGAASGATGAAGAGTATGVPGVQGTSGMPGSGERGGASGPGGSGRPSAAAAGSDPEEEWGPEAAAEAYGHTPRNLAGGQGGAAPGMRSAGAAGHGGATYLFGPSQTGGHDMSSVRNEGIDLDEDDDGTGRKSRLGVWLGVGALGMAAALGGGYLLFDTLSGSPADTVVAEEPTEEPPGTDEADDLGDPLAPEAMACDDTERVSAQEAHAPWRPFDPEAVAPDLYTSLLTPGPEGEPNTNPDAWPFVSPLDHDTADYGLYPPGLDSFPVMSVCMTGVRDTGAGIEFTVELTYHPNVGSHRVYAEDFLTVVPLEADEHGGLDRQVIRGGSGGELGQPMNTLVVLSPENPAAEVDVLVHGAPERAGVAYRPSAFAGAMAEDLSGHCYDVDGTLEWRDEDRLGSGFFALPTGSAPGDSDMTRCPADEIEVEVGANGEAAETGGAGDAAGQGGEGAGEGAEGVPGQPEADEG</sequence>
<evidence type="ECO:0000256" key="4">
    <source>
        <dbReference type="ARBA" id="ARBA00022840"/>
    </source>
</evidence>
<feature type="compositionally biased region" description="Gly residues" evidence="5">
    <location>
        <begin position="778"/>
        <end position="797"/>
    </location>
</feature>
<evidence type="ECO:0000259" key="6">
    <source>
        <dbReference type="PROSITE" id="PS50011"/>
    </source>
</evidence>
<feature type="compositionally biased region" description="Acidic residues" evidence="5">
    <location>
        <begin position="511"/>
        <end position="525"/>
    </location>
</feature>
<keyword evidence="2" id="KW-0547">Nucleotide-binding</keyword>
<dbReference type="Proteomes" id="UP001055940">
    <property type="component" value="Chromosome"/>
</dbReference>
<feature type="compositionally biased region" description="Gly residues" evidence="5">
    <location>
        <begin position="367"/>
        <end position="384"/>
    </location>
</feature>
<dbReference type="EMBL" id="CP099837">
    <property type="protein sequence ID" value="USY21846.1"/>
    <property type="molecule type" value="Genomic_DNA"/>
</dbReference>